<evidence type="ECO:0000313" key="1">
    <source>
        <dbReference type="EMBL" id="TWU41576.1"/>
    </source>
</evidence>
<dbReference type="EMBL" id="SJPY01000004">
    <property type="protein sequence ID" value="TWU41576.1"/>
    <property type="molecule type" value="Genomic_DNA"/>
</dbReference>
<organism evidence="1 2">
    <name type="scientific">Novipirellula aureliae</name>
    <dbReference type="NCBI Taxonomy" id="2527966"/>
    <lineage>
        <taxon>Bacteria</taxon>
        <taxon>Pseudomonadati</taxon>
        <taxon>Planctomycetota</taxon>
        <taxon>Planctomycetia</taxon>
        <taxon>Pirellulales</taxon>
        <taxon>Pirellulaceae</taxon>
        <taxon>Novipirellula</taxon>
    </lineage>
</organism>
<proteinExistence type="predicted"/>
<name>A0A5C6E2H4_9BACT</name>
<gene>
    <name evidence="1" type="ORF">Q31b_30270</name>
</gene>
<protein>
    <submittedName>
        <fullName evidence="1">Uncharacterized protein</fullName>
    </submittedName>
</protein>
<evidence type="ECO:0000313" key="2">
    <source>
        <dbReference type="Proteomes" id="UP000315471"/>
    </source>
</evidence>
<accession>A0A5C6E2H4</accession>
<dbReference type="AlphaFoldDB" id="A0A5C6E2H4"/>
<reference evidence="1 2" key="1">
    <citation type="submission" date="2019-02" db="EMBL/GenBank/DDBJ databases">
        <title>Deep-cultivation of Planctomycetes and their phenomic and genomic characterization uncovers novel biology.</title>
        <authorList>
            <person name="Wiegand S."/>
            <person name="Jogler M."/>
            <person name="Boedeker C."/>
            <person name="Pinto D."/>
            <person name="Vollmers J."/>
            <person name="Rivas-Marin E."/>
            <person name="Kohn T."/>
            <person name="Peeters S.H."/>
            <person name="Heuer A."/>
            <person name="Rast P."/>
            <person name="Oberbeckmann S."/>
            <person name="Bunk B."/>
            <person name="Jeske O."/>
            <person name="Meyerdierks A."/>
            <person name="Storesund J.E."/>
            <person name="Kallscheuer N."/>
            <person name="Luecker S."/>
            <person name="Lage O.M."/>
            <person name="Pohl T."/>
            <person name="Merkel B.J."/>
            <person name="Hornburger P."/>
            <person name="Mueller R.-W."/>
            <person name="Bruemmer F."/>
            <person name="Labrenz M."/>
            <person name="Spormann A.M."/>
            <person name="Op Den Camp H."/>
            <person name="Overmann J."/>
            <person name="Amann R."/>
            <person name="Jetten M.S.M."/>
            <person name="Mascher T."/>
            <person name="Medema M.H."/>
            <person name="Devos D.P."/>
            <person name="Kaster A.-K."/>
            <person name="Ovreas L."/>
            <person name="Rohde M."/>
            <person name="Galperin M.Y."/>
            <person name="Jogler C."/>
        </authorList>
    </citation>
    <scope>NUCLEOTIDE SEQUENCE [LARGE SCALE GENOMIC DNA]</scope>
    <source>
        <strain evidence="1 2">Q31b</strain>
    </source>
</reference>
<comment type="caution">
    <text evidence="1">The sequence shown here is derived from an EMBL/GenBank/DDBJ whole genome shotgun (WGS) entry which is preliminary data.</text>
</comment>
<keyword evidence="2" id="KW-1185">Reference proteome</keyword>
<sequence>MSGVLGLPPLSESLQSYCRIRPAAAALLLAIGMWLGDWSQNHLPSLGLQRCGCYRIFFAGLLVQRRTIPMYNLESNV</sequence>
<dbReference type="Proteomes" id="UP000315471">
    <property type="component" value="Unassembled WGS sequence"/>
</dbReference>